<protein>
    <submittedName>
        <fullName evidence="1">Uncharacterized protein</fullName>
    </submittedName>
</protein>
<dbReference type="CDD" id="cd01653">
    <property type="entry name" value="GATase1"/>
    <property type="match status" value="1"/>
</dbReference>
<evidence type="ECO:0000313" key="2">
    <source>
        <dbReference type="Proteomes" id="UP001420932"/>
    </source>
</evidence>
<sequence length="218" mass="23757">METSVDDGGATSSVRDRGILPVEARIRGDTKLRRTQLGDAAAIEANAADIEGVDDSSGLSIYVEDETTTSFPGGLVNLSLLPSFRHHVLLDIWRNKSRGFLKCICHGSQVLVWETIQGHPEKEMVLRYTTKKNAPPVHEMAFYLGSVRFLDVIEPHNPIHAEGNITPENAIIMADVIIALLSGVEDEIEEMVTAMIAHSDEATTSTVVGHGSEVEKDL</sequence>
<dbReference type="EMBL" id="JBBNAF010000005">
    <property type="protein sequence ID" value="KAK9142321.1"/>
    <property type="molecule type" value="Genomic_DNA"/>
</dbReference>
<organism evidence="1 2">
    <name type="scientific">Stephania yunnanensis</name>
    <dbReference type="NCBI Taxonomy" id="152371"/>
    <lineage>
        <taxon>Eukaryota</taxon>
        <taxon>Viridiplantae</taxon>
        <taxon>Streptophyta</taxon>
        <taxon>Embryophyta</taxon>
        <taxon>Tracheophyta</taxon>
        <taxon>Spermatophyta</taxon>
        <taxon>Magnoliopsida</taxon>
        <taxon>Ranunculales</taxon>
        <taxon>Menispermaceae</taxon>
        <taxon>Menispermoideae</taxon>
        <taxon>Cissampelideae</taxon>
        <taxon>Stephania</taxon>
    </lineage>
</organism>
<keyword evidence="2" id="KW-1185">Reference proteome</keyword>
<evidence type="ECO:0000313" key="1">
    <source>
        <dbReference type="EMBL" id="KAK9142321.1"/>
    </source>
</evidence>
<dbReference type="AlphaFoldDB" id="A0AAP0JYA4"/>
<accession>A0AAP0JYA4</accession>
<proteinExistence type="predicted"/>
<name>A0AAP0JYA4_9MAGN</name>
<dbReference type="Proteomes" id="UP001420932">
    <property type="component" value="Unassembled WGS sequence"/>
</dbReference>
<reference evidence="1 2" key="1">
    <citation type="submission" date="2024-01" db="EMBL/GenBank/DDBJ databases">
        <title>Genome assemblies of Stephania.</title>
        <authorList>
            <person name="Yang L."/>
        </authorList>
    </citation>
    <scope>NUCLEOTIDE SEQUENCE [LARGE SCALE GENOMIC DNA]</scope>
    <source>
        <strain evidence="1">YNDBR</strain>
        <tissue evidence="1">Leaf</tissue>
    </source>
</reference>
<comment type="caution">
    <text evidence="1">The sequence shown here is derived from an EMBL/GenBank/DDBJ whole genome shotgun (WGS) entry which is preliminary data.</text>
</comment>
<gene>
    <name evidence="1" type="ORF">Syun_011721</name>
</gene>